<gene>
    <name evidence="1" type="ORF">PCAR00345_LOCUS19664</name>
</gene>
<dbReference type="AlphaFoldDB" id="A0A7S4F1W3"/>
<evidence type="ECO:0008006" key="2">
    <source>
        <dbReference type="Google" id="ProtNLM"/>
    </source>
</evidence>
<name>A0A7S4F1W3_CHRCT</name>
<accession>A0A7S4F1W3</accession>
<reference evidence="1" key="1">
    <citation type="submission" date="2021-01" db="EMBL/GenBank/DDBJ databases">
        <authorList>
            <person name="Corre E."/>
            <person name="Pelletier E."/>
            <person name="Niang G."/>
            <person name="Scheremetjew M."/>
            <person name="Finn R."/>
            <person name="Kale V."/>
            <person name="Holt S."/>
            <person name="Cochrane G."/>
            <person name="Meng A."/>
            <person name="Brown T."/>
            <person name="Cohen L."/>
        </authorList>
    </citation>
    <scope>NUCLEOTIDE SEQUENCE</scope>
    <source>
        <strain evidence="1">CCMP645</strain>
    </source>
</reference>
<proteinExistence type="predicted"/>
<sequence>MARLGKVGIVQYDSLLCNSSASYAWATAKQNFLWTKRHGYVLAAYCIQSCRHGLFGTLHPAWCKLVAIAHALKSNRFDTLLYLDSDAVWLDTSVPLDVLADEFLYPGDWEQGESHISKRDRTNIDCNGAQSERRVSE</sequence>
<evidence type="ECO:0000313" key="1">
    <source>
        <dbReference type="EMBL" id="CAE0767052.1"/>
    </source>
</evidence>
<organism evidence="1">
    <name type="scientific">Chrysotila carterae</name>
    <name type="common">Marine alga</name>
    <name type="synonym">Syracosphaera carterae</name>
    <dbReference type="NCBI Taxonomy" id="13221"/>
    <lineage>
        <taxon>Eukaryota</taxon>
        <taxon>Haptista</taxon>
        <taxon>Haptophyta</taxon>
        <taxon>Prymnesiophyceae</taxon>
        <taxon>Isochrysidales</taxon>
        <taxon>Isochrysidaceae</taxon>
        <taxon>Chrysotila</taxon>
    </lineage>
</organism>
<protein>
    <recommendedName>
        <fullName evidence="2">Nucleotide-diphospho-sugar transferase domain-containing protein</fullName>
    </recommendedName>
</protein>
<dbReference type="EMBL" id="HBIZ01030863">
    <property type="protein sequence ID" value="CAE0767052.1"/>
    <property type="molecule type" value="Transcribed_RNA"/>
</dbReference>